<evidence type="ECO:0000313" key="2">
    <source>
        <dbReference type="EMBL" id="KAE8962121.1"/>
    </source>
</evidence>
<reference evidence="2 3" key="1">
    <citation type="submission" date="2018-09" db="EMBL/GenBank/DDBJ databases">
        <title>Genomic investigation of the strawberry pathogen Phytophthora fragariae indicates pathogenicity is determined by transcriptional variation in three key races.</title>
        <authorList>
            <person name="Adams T.M."/>
            <person name="Armitage A.D."/>
            <person name="Sobczyk M.K."/>
            <person name="Bates H.J."/>
            <person name="Dunwell J.M."/>
            <person name="Nellist C.F."/>
            <person name="Harrison R.J."/>
        </authorList>
    </citation>
    <scope>NUCLEOTIDE SEQUENCE [LARGE SCALE GENOMIC DNA]</scope>
    <source>
        <strain evidence="2 3">SCRP249</strain>
    </source>
</reference>
<dbReference type="AlphaFoldDB" id="A0A6A3GYG0"/>
<accession>A0A6A3GYG0</accession>
<sequence>MPGGVVGKAGVVCALDVVSALAGAVNQVARQVWTSPEDAGMVSACYRRMPWTAGPIASPSRLFLAVYVRFNHSGTSLLMTA</sequence>
<protein>
    <submittedName>
        <fullName evidence="2">Uncharacterized protein</fullName>
    </submittedName>
</protein>
<comment type="caution">
    <text evidence="2">The sequence shown here is derived from an EMBL/GenBank/DDBJ whole genome shotgun (WGS) entry which is preliminary data.</text>
</comment>
<name>A0A6A3GYG0_9STRA</name>
<evidence type="ECO:0000313" key="3">
    <source>
        <dbReference type="Proteomes" id="UP000429607"/>
    </source>
</evidence>
<gene>
    <name evidence="2" type="ORF">PR001_g29813</name>
</gene>
<organism evidence="2 3">
    <name type="scientific">Phytophthora rubi</name>
    <dbReference type="NCBI Taxonomy" id="129364"/>
    <lineage>
        <taxon>Eukaryota</taxon>
        <taxon>Sar</taxon>
        <taxon>Stramenopiles</taxon>
        <taxon>Oomycota</taxon>
        <taxon>Peronosporomycetes</taxon>
        <taxon>Peronosporales</taxon>
        <taxon>Peronosporaceae</taxon>
        <taxon>Phytophthora</taxon>
    </lineage>
</organism>
<evidence type="ECO:0000256" key="1">
    <source>
        <dbReference type="SAM" id="SignalP"/>
    </source>
</evidence>
<feature type="signal peptide" evidence="1">
    <location>
        <begin position="1"/>
        <end position="22"/>
    </location>
</feature>
<dbReference type="Proteomes" id="UP000429607">
    <property type="component" value="Unassembled WGS sequence"/>
</dbReference>
<feature type="chain" id="PRO_5025504931" evidence="1">
    <location>
        <begin position="23"/>
        <end position="81"/>
    </location>
</feature>
<proteinExistence type="predicted"/>
<keyword evidence="1" id="KW-0732">Signal</keyword>
<dbReference type="EMBL" id="QXFV01006213">
    <property type="protein sequence ID" value="KAE8962121.1"/>
    <property type="molecule type" value="Genomic_DNA"/>
</dbReference>